<gene>
    <name evidence="1" type="ORF">PGT21_032197</name>
    <name evidence="2" type="ORF">PGTUg99_027125</name>
</gene>
<dbReference type="Proteomes" id="UP000324748">
    <property type="component" value="Unassembled WGS sequence"/>
</dbReference>
<proteinExistence type="predicted"/>
<dbReference type="EMBL" id="VDEP01000072">
    <property type="protein sequence ID" value="KAA1133352.1"/>
    <property type="molecule type" value="Genomic_DNA"/>
</dbReference>
<reference evidence="3 4" key="1">
    <citation type="submission" date="2019-05" db="EMBL/GenBank/DDBJ databases">
        <title>Emergence of the Ug99 lineage of the wheat stem rust pathogen through somatic hybridization.</title>
        <authorList>
            <person name="Li F."/>
            <person name="Upadhyaya N.M."/>
            <person name="Sperschneider J."/>
            <person name="Matny O."/>
            <person name="Nguyen-Phuc H."/>
            <person name="Mago R."/>
            <person name="Raley C."/>
            <person name="Miller M.E."/>
            <person name="Silverstein K.A.T."/>
            <person name="Henningsen E."/>
            <person name="Hirsch C.D."/>
            <person name="Visser B."/>
            <person name="Pretorius Z.A."/>
            <person name="Steffenson B.J."/>
            <person name="Schwessinger B."/>
            <person name="Dodds P.N."/>
            <person name="Figueroa M."/>
        </authorList>
    </citation>
    <scope>NUCLEOTIDE SEQUENCE [LARGE SCALE GENOMIC DNA]</scope>
    <source>
        <strain evidence="1">21-0</strain>
        <strain evidence="2 4">Ug99</strain>
    </source>
</reference>
<accession>A0A5B0LXY3</accession>
<dbReference type="EMBL" id="VSWC01000183">
    <property type="protein sequence ID" value="KAA1069727.1"/>
    <property type="molecule type" value="Genomic_DNA"/>
</dbReference>
<evidence type="ECO:0000313" key="1">
    <source>
        <dbReference type="EMBL" id="KAA1069727.1"/>
    </source>
</evidence>
<evidence type="ECO:0000313" key="4">
    <source>
        <dbReference type="Proteomes" id="UP000325313"/>
    </source>
</evidence>
<sequence length="88" mass="9359">MLVPLYTLRHIANPRLRARCHPAAGAVPRYPTPHSTRNWYSVHALNAAAVGDCGGHCLEVYSLPGLCNLHGGYVAEVGNATVPEGELG</sequence>
<protein>
    <submittedName>
        <fullName evidence="1">Uncharacterized protein</fullName>
    </submittedName>
</protein>
<dbReference type="Proteomes" id="UP000325313">
    <property type="component" value="Unassembled WGS sequence"/>
</dbReference>
<evidence type="ECO:0000313" key="3">
    <source>
        <dbReference type="Proteomes" id="UP000324748"/>
    </source>
</evidence>
<evidence type="ECO:0000313" key="2">
    <source>
        <dbReference type="EMBL" id="KAA1133352.1"/>
    </source>
</evidence>
<comment type="caution">
    <text evidence="1">The sequence shown here is derived from an EMBL/GenBank/DDBJ whole genome shotgun (WGS) entry which is preliminary data.</text>
</comment>
<dbReference type="AlphaFoldDB" id="A0A5B0LXY3"/>
<keyword evidence="3" id="KW-1185">Reference proteome</keyword>
<organism evidence="1 3">
    <name type="scientific">Puccinia graminis f. sp. tritici</name>
    <dbReference type="NCBI Taxonomy" id="56615"/>
    <lineage>
        <taxon>Eukaryota</taxon>
        <taxon>Fungi</taxon>
        <taxon>Dikarya</taxon>
        <taxon>Basidiomycota</taxon>
        <taxon>Pucciniomycotina</taxon>
        <taxon>Pucciniomycetes</taxon>
        <taxon>Pucciniales</taxon>
        <taxon>Pucciniaceae</taxon>
        <taxon>Puccinia</taxon>
    </lineage>
</organism>
<name>A0A5B0LXY3_PUCGR</name>